<dbReference type="PANTHER" id="PTHR34473">
    <property type="entry name" value="UPF0699 TRANSMEMBRANE PROTEIN YDBS"/>
    <property type="match status" value="1"/>
</dbReference>
<dbReference type="EMBL" id="LYBM01000003">
    <property type="protein sequence ID" value="ODA35718.1"/>
    <property type="molecule type" value="Genomic_DNA"/>
</dbReference>
<keyword evidence="4" id="KW-1185">Reference proteome</keyword>
<accession>A0A1C3ER86</accession>
<protein>
    <recommendedName>
        <fullName evidence="2">YdbS-like PH domain-containing protein</fullName>
    </recommendedName>
</protein>
<proteinExistence type="predicted"/>
<evidence type="ECO:0000313" key="4">
    <source>
        <dbReference type="Proteomes" id="UP000094936"/>
    </source>
</evidence>
<dbReference type="AlphaFoldDB" id="A0A1C3ER86"/>
<name>A0A1C3ER86_9GAMM</name>
<keyword evidence="1" id="KW-1133">Transmembrane helix</keyword>
<dbReference type="OrthoDB" id="1750577at2"/>
<evidence type="ECO:0000313" key="3">
    <source>
        <dbReference type="EMBL" id="ODA35718.1"/>
    </source>
</evidence>
<gene>
    <name evidence="3" type="ORF">A8L45_03680</name>
</gene>
<comment type="caution">
    <text evidence="3">The sequence shown here is derived from an EMBL/GenBank/DDBJ whole genome shotgun (WGS) entry which is preliminary data.</text>
</comment>
<dbReference type="Pfam" id="PF03703">
    <property type="entry name" value="bPH_2"/>
    <property type="match status" value="1"/>
</dbReference>
<dbReference type="Proteomes" id="UP000094936">
    <property type="component" value="Unassembled WGS sequence"/>
</dbReference>
<sequence>MMNNSPTSSNYQVTNNELPLLETLVWEPLSSRYVLVNLWLNIILYSVLFAASIGFRWLPPFENLTGYLSVATAIFAFLIPAMTTWGFMSDKKKRFSLREQDISFSSGIFVHRLVTQPMLRVQHVELTRGPIERKAGLASLQVFSAGGSSHTFTIPGLPVEKAKQIRQFILSHGDLTQHDK</sequence>
<reference evidence="3 4" key="1">
    <citation type="submission" date="2016-05" db="EMBL/GenBank/DDBJ databases">
        <title>Genomic Taxonomy of the Vibrionaceae.</title>
        <authorList>
            <person name="Gomez-Gil B."/>
            <person name="Enciso-Ibarra J."/>
        </authorList>
    </citation>
    <scope>NUCLEOTIDE SEQUENCE [LARGE SCALE GENOMIC DNA]</scope>
    <source>
        <strain evidence="3 4">CAIM 1920</strain>
    </source>
</reference>
<dbReference type="STRING" id="1080227.A8L45_03680"/>
<feature type="transmembrane region" description="Helical" evidence="1">
    <location>
        <begin position="64"/>
        <end position="88"/>
    </location>
</feature>
<dbReference type="InterPro" id="IPR005182">
    <property type="entry name" value="YdbS-like_PH"/>
</dbReference>
<evidence type="ECO:0000256" key="1">
    <source>
        <dbReference type="SAM" id="Phobius"/>
    </source>
</evidence>
<keyword evidence="1" id="KW-0812">Transmembrane</keyword>
<keyword evidence="1" id="KW-0472">Membrane</keyword>
<dbReference type="PANTHER" id="PTHR34473:SF2">
    <property type="entry name" value="UPF0699 TRANSMEMBRANE PROTEIN YDBT"/>
    <property type="match status" value="1"/>
</dbReference>
<feature type="transmembrane region" description="Helical" evidence="1">
    <location>
        <begin position="38"/>
        <end position="58"/>
    </location>
</feature>
<organism evidence="3 4">
    <name type="scientific">Veronia pacifica</name>
    <dbReference type="NCBI Taxonomy" id="1080227"/>
    <lineage>
        <taxon>Bacteria</taxon>
        <taxon>Pseudomonadati</taxon>
        <taxon>Pseudomonadota</taxon>
        <taxon>Gammaproteobacteria</taxon>
        <taxon>Vibrionales</taxon>
        <taxon>Vibrionaceae</taxon>
        <taxon>Veronia</taxon>
    </lineage>
</organism>
<evidence type="ECO:0000259" key="2">
    <source>
        <dbReference type="Pfam" id="PF03703"/>
    </source>
</evidence>
<feature type="domain" description="YdbS-like PH" evidence="2">
    <location>
        <begin position="94"/>
        <end position="169"/>
    </location>
</feature>